<gene>
    <name evidence="1" type="ORF">U0070_020499</name>
</gene>
<protein>
    <recommendedName>
        <fullName evidence="3">Secreted protein</fullName>
    </recommendedName>
</protein>
<dbReference type="AlphaFoldDB" id="A0AAW0JB54"/>
<sequence length="63" mass="7404">MFHVYSLVSHLHFLILFIKHDNSTPMPERHSCLTHRNLLFLFLDTCLGHTDKFHQPSSESRAV</sequence>
<dbReference type="EMBL" id="JBBHLL010000049">
    <property type="protein sequence ID" value="KAK7823828.1"/>
    <property type="molecule type" value="Genomic_DNA"/>
</dbReference>
<comment type="caution">
    <text evidence="1">The sequence shown here is derived from an EMBL/GenBank/DDBJ whole genome shotgun (WGS) entry which is preliminary data.</text>
</comment>
<keyword evidence="2" id="KW-1185">Reference proteome</keyword>
<evidence type="ECO:0008006" key="3">
    <source>
        <dbReference type="Google" id="ProtNLM"/>
    </source>
</evidence>
<evidence type="ECO:0000313" key="1">
    <source>
        <dbReference type="EMBL" id="KAK7823828.1"/>
    </source>
</evidence>
<dbReference type="Proteomes" id="UP001488838">
    <property type="component" value="Unassembled WGS sequence"/>
</dbReference>
<accession>A0AAW0JB54</accession>
<proteinExistence type="predicted"/>
<evidence type="ECO:0000313" key="2">
    <source>
        <dbReference type="Proteomes" id="UP001488838"/>
    </source>
</evidence>
<organism evidence="1 2">
    <name type="scientific">Myodes glareolus</name>
    <name type="common">Bank vole</name>
    <name type="synonym">Clethrionomys glareolus</name>
    <dbReference type="NCBI Taxonomy" id="447135"/>
    <lineage>
        <taxon>Eukaryota</taxon>
        <taxon>Metazoa</taxon>
        <taxon>Chordata</taxon>
        <taxon>Craniata</taxon>
        <taxon>Vertebrata</taxon>
        <taxon>Euteleostomi</taxon>
        <taxon>Mammalia</taxon>
        <taxon>Eutheria</taxon>
        <taxon>Euarchontoglires</taxon>
        <taxon>Glires</taxon>
        <taxon>Rodentia</taxon>
        <taxon>Myomorpha</taxon>
        <taxon>Muroidea</taxon>
        <taxon>Cricetidae</taxon>
        <taxon>Arvicolinae</taxon>
        <taxon>Myodes</taxon>
    </lineage>
</organism>
<reference evidence="1 2" key="1">
    <citation type="journal article" date="2023" name="bioRxiv">
        <title>Conserved and derived expression patterns and positive selection on dental genes reveal complex evolutionary context of ever-growing rodent molars.</title>
        <authorList>
            <person name="Calamari Z.T."/>
            <person name="Song A."/>
            <person name="Cohen E."/>
            <person name="Akter M."/>
            <person name="Roy R.D."/>
            <person name="Hallikas O."/>
            <person name="Christensen M.M."/>
            <person name="Li P."/>
            <person name="Marangoni P."/>
            <person name="Jernvall J."/>
            <person name="Klein O.D."/>
        </authorList>
    </citation>
    <scope>NUCLEOTIDE SEQUENCE [LARGE SCALE GENOMIC DNA]</scope>
    <source>
        <strain evidence="1">V071</strain>
    </source>
</reference>
<name>A0AAW0JB54_MYOGA</name>